<dbReference type="Proteomes" id="UP001140234">
    <property type="component" value="Unassembled WGS sequence"/>
</dbReference>
<gene>
    <name evidence="1" type="ORF">IWQ57_003414</name>
</gene>
<comment type="caution">
    <text evidence="1">The sequence shown here is derived from an EMBL/GenBank/DDBJ whole genome shotgun (WGS) entry which is preliminary data.</text>
</comment>
<reference evidence="1" key="1">
    <citation type="submission" date="2022-07" db="EMBL/GenBank/DDBJ databases">
        <title>Phylogenomic reconstructions and comparative analyses of Kickxellomycotina fungi.</title>
        <authorList>
            <person name="Reynolds N.K."/>
            <person name="Stajich J.E."/>
            <person name="Barry K."/>
            <person name="Grigoriev I.V."/>
            <person name="Crous P."/>
            <person name="Smith M.E."/>
        </authorList>
    </citation>
    <scope>NUCLEOTIDE SEQUENCE</scope>
    <source>
        <strain evidence="1">CBS 109366</strain>
    </source>
</reference>
<evidence type="ECO:0000313" key="2">
    <source>
        <dbReference type="Proteomes" id="UP001140234"/>
    </source>
</evidence>
<keyword evidence="2" id="KW-1185">Reference proteome</keyword>
<evidence type="ECO:0000313" key="1">
    <source>
        <dbReference type="EMBL" id="KAJ2768722.1"/>
    </source>
</evidence>
<proteinExistence type="predicted"/>
<protein>
    <submittedName>
        <fullName evidence="1">Uncharacterized protein</fullName>
    </submittedName>
</protein>
<dbReference type="EMBL" id="JANBUJ010001103">
    <property type="protein sequence ID" value="KAJ2768722.1"/>
    <property type="molecule type" value="Genomic_DNA"/>
</dbReference>
<organism evidence="1 2">
    <name type="scientific">Coemansia nantahalensis</name>
    <dbReference type="NCBI Taxonomy" id="2789366"/>
    <lineage>
        <taxon>Eukaryota</taxon>
        <taxon>Fungi</taxon>
        <taxon>Fungi incertae sedis</taxon>
        <taxon>Zoopagomycota</taxon>
        <taxon>Kickxellomycotina</taxon>
        <taxon>Kickxellomycetes</taxon>
        <taxon>Kickxellales</taxon>
        <taxon>Kickxellaceae</taxon>
        <taxon>Coemansia</taxon>
    </lineage>
</organism>
<name>A0ACC1JWL7_9FUNG</name>
<accession>A0ACC1JWL7</accession>
<sequence>MGPASLDEAVARAIDKITDGVCARVTRLLDRSLDQMMQRIQRAAQQAQPPSPGAADHKVAVSYEYRTVTQAEIRMVQAAMPGVTWRHCANGHMYAVGECGNPAMRGRCLECNIALGG</sequence>